<keyword evidence="2" id="KW-0732">Signal</keyword>
<accession>A0AAN9G7J8</accession>
<dbReference type="PANTHER" id="PTHR14735">
    <property type="entry name" value="COILED-COIL DOMAIN-CONTAINING PROTEIN 134"/>
    <property type="match status" value="1"/>
</dbReference>
<evidence type="ECO:0008006" key="5">
    <source>
        <dbReference type="Google" id="ProtNLM"/>
    </source>
</evidence>
<dbReference type="EMBL" id="JBAMIC010000013">
    <property type="protein sequence ID" value="KAK7096710.1"/>
    <property type="molecule type" value="Genomic_DNA"/>
</dbReference>
<sequence length="253" mass="29000">MQAFAFEFYVLSLLFISKFQTVANDVAADKASDSVTPEQTTQHGEKPDKQTTERFKFKGKFSPMEHYKKLFSEQRAMQLNAVKSMQKFGSQEAKFKLVGVMLHQLFKNLQDSSQNLTAWGYTPGDEFPENKTVRETVSKVLENTALFGDMLLRMPQAVHEFYDKNRDWHLLMRWAFTFSNESGVFEGPHETMLNLMGQEAGLIPKSPNYVNPFLAAQEEEGREKIPVSVVSKKAKEKKQKKIAKGPRMSRTEL</sequence>
<gene>
    <name evidence="3" type="ORF">V1264_003784</name>
</gene>
<evidence type="ECO:0000256" key="1">
    <source>
        <dbReference type="SAM" id="MobiDB-lite"/>
    </source>
</evidence>
<dbReference type="Proteomes" id="UP001374579">
    <property type="component" value="Unassembled WGS sequence"/>
</dbReference>
<feature type="region of interest" description="Disordered" evidence="1">
    <location>
        <begin position="220"/>
        <end position="253"/>
    </location>
</feature>
<feature type="signal peptide" evidence="2">
    <location>
        <begin position="1"/>
        <end position="23"/>
    </location>
</feature>
<comment type="caution">
    <text evidence="3">The sequence shown here is derived from an EMBL/GenBank/DDBJ whole genome shotgun (WGS) entry which is preliminary data.</text>
</comment>
<name>A0AAN9G7J8_9CAEN</name>
<evidence type="ECO:0000256" key="2">
    <source>
        <dbReference type="SAM" id="SignalP"/>
    </source>
</evidence>
<dbReference type="PANTHER" id="PTHR14735:SF1">
    <property type="entry name" value="COILED-COIL DOMAIN-CONTAINING PROTEIN 134"/>
    <property type="match status" value="1"/>
</dbReference>
<feature type="region of interest" description="Disordered" evidence="1">
    <location>
        <begin position="31"/>
        <end position="50"/>
    </location>
</feature>
<organism evidence="3 4">
    <name type="scientific">Littorina saxatilis</name>
    <dbReference type="NCBI Taxonomy" id="31220"/>
    <lineage>
        <taxon>Eukaryota</taxon>
        <taxon>Metazoa</taxon>
        <taxon>Spiralia</taxon>
        <taxon>Lophotrochozoa</taxon>
        <taxon>Mollusca</taxon>
        <taxon>Gastropoda</taxon>
        <taxon>Caenogastropoda</taxon>
        <taxon>Littorinimorpha</taxon>
        <taxon>Littorinoidea</taxon>
        <taxon>Littorinidae</taxon>
        <taxon>Littorina</taxon>
    </lineage>
</organism>
<protein>
    <recommendedName>
        <fullName evidence="5">Coiled-coil domain-containing protein 134</fullName>
    </recommendedName>
</protein>
<dbReference type="AlphaFoldDB" id="A0AAN9G7J8"/>
<feature type="chain" id="PRO_5042896521" description="Coiled-coil domain-containing protein 134" evidence="2">
    <location>
        <begin position="24"/>
        <end position="253"/>
    </location>
</feature>
<feature type="compositionally biased region" description="Polar residues" evidence="1">
    <location>
        <begin position="33"/>
        <end position="42"/>
    </location>
</feature>
<evidence type="ECO:0000313" key="4">
    <source>
        <dbReference type="Proteomes" id="UP001374579"/>
    </source>
</evidence>
<feature type="compositionally biased region" description="Basic residues" evidence="1">
    <location>
        <begin position="232"/>
        <end position="244"/>
    </location>
</feature>
<keyword evidence="4" id="KW-1185">Reference proteome</keyword>
<evidence type="ECO:0000313" key="3">
    <source>
        <dbReference type="EMBL" id="KAK7096710.1"/>
    </source>
</evidence>
<dbReference type="Pfam" id="PF15002">
    <property type="entry name" value="ERK-JNK_inhib"/>
    <property type="match status" value="1"/>
</dbReference>
<reference evidence="3 4" key="1">
    <citation type="submission" date="2024-02" db="EMBL/GenBank/DDBJ databases">
        <title>Chromosome-scale genome assembly of the rough periwinkle Littorina saxatilis.</title>
        <authorList>
            <person name="De Jode A."/>
            <person name="Faria R."/>
            <person name="Formenti G."/>
            <person name="Sims Y."/>
            <person name="Smith T.P."/>
            <person name="Tracey A."/>
            <person name="Wood J.M.D."/>
            <person name="Zagrodzka Z.B."/>
            <person name="Johannesson K."/>
            <person name="Butlin R.K."/>
            <person name="Leder E.H."/>
        </authorList>
    </citation>
    <scope>NUCLEOTIDE SEQUENCE [LARGE SCALE GENOMIC DNA]</scope>
    <source>
        <strain evidence="3">Snail1</strain>
        <tissue evidence="3">Muscle</tissue>
    </source>
</reference>
<dbReference type="InterPro" id="IPR026321">
    <property type="entry name" value="CC134"/>
</dbReference>
<proteinExistence type="predicted"/>